<keyword evidence="4" id="KW-0312">Gluconeogenesis</keyword>
<keyword evidence="6" id="KW-1185">Reference proteome</keyword>
<comment type="pathway">
    <text evidence="4">Carbohydrate degradation; glycolysis; D-glyceraldehyde 3-phosphate from glycerone phosphate: step 1/1.</text>
</comment>
<evidence type="ECO:0000256" key="2">
    <source>
        <dbReference type="ARBA" id="ARBA00011738"/>
    </source>
</evidence>
<evidence type="ECO:0000313" key="5">
    <source>
        <dbReference type="EMBL" id="BAM42073.1"/>
    </source>
</evidence>
<comment type="subunit">
    <text evidence="2">Homodimer.</text>
</comment>
<dbReference type="PANTHER" id="PTHR21139:SF2">
    <property type="entry name" value="TRIOSEPHOSPHATE ISOMERASE"/>
    <property type="match status" value="1"/>
</dbReference>
<evidence type="ECO:0000256" key="3">
    <source>
        <dbReference type="ARBA" id="ARBA00023235"/>
    </source>
</evidence>
<gene>
    <name evidence="5" type="ORF">TOT_040000449</name>
</gene>
<keyword evidence="4" id="KW-0324">Glycolysis</keyword>
<dbReference type="InterPro" id="IPR000652">
    <property type="entry name" value="Triosephosphate_isomerase"/>
</dbReference>
<dbReference type="NCBIfam" id="TIGR00419">
    <property type="entry name" value="tim"/>
    <property type="match status" value="1"/>
</dbReference>
<dbReference type="Gene3D" id="3.20.20.70">
    <property type="entry name" value="Aldolase class I"/>
    <property type="match status" value="1"/>
</dbReference>
<dbReference type="RefSeq" id="XP_009692374.1">
    <property type="nucleotide sequence ID" value="XM_009694079.1"/>
</dbReference>
<dbReference type="Proteomes" id="UP000003786">
    <property type="component" value="Chromosome 4"/>
</dbReference>
<name>J4C980_THEOR</name>
<dbReference type="OrthoDB" id="6715177at2759"/>
<dbReference type="PROSITE" id="PS00171">
    <property type="entry name" value="TIM_1"/>
    <property type="match status" value="1"/>
</dbReference>
<evidence type="ECO:0000256" key="1">
    <source>
        <dbReference type="ARBA" id="ARBA00007422"/>
    </source>
</evidence>
<comment type="similarity">
    <text evidence="1 4">Belongs to the triosephosphate isomerase family.</text>
</comment>
<dbReference type="InterPro" id="IPR020861">
    <property type="entry name" value="Triosephosphate_isomerase_AS"/>
</dbReference>
<proteinExistence type="inferred from homology"/>
<dbReference type="PROSITE" id="PS51440">
    <property type="entry name" value="TIM_2"/>
    <property type="match status" value="1"/>
</dbReference>
<dbReference type="VEuPathDB" id="PiroplasmaDB:TOT_040000449"/>
<comment type="catalytic activity">
    <reaction evidence="4">
        <text>D-glyceraldehyde 3-phosphate = dihydroxyacetone phosphate</text>
        <dbReference type="Rhea" id="RHEA:18585"/>
        <dbReference type="ChEBI" id="CHEBI:57642"/>
        <dbReference type="ChEBI" id="CHEBI:59776"/>
        <dbReference type="EC" id="5.3.1.1"/>
    </reaction>
</comment>
<dbReference type="UniPathway" id="UPA00109">
    <property type="reaction ID" value="UER00189"/>
</dbReference>
<dbReference type="KEGG" id="tot:TOT_040000449"/>
<dbReference type="GO" id="GO:0004807">
    <property type="term" value="F:triose-phosphate isomerase activity"/>
    <property type="evidence" value="ECO:0007669"/>
    <property type="project" value="UniProtKB-EC"/>
</dbReference>
<reference evidence="5 6" key="1">
    <citation type="journal article" date="2012" name="MBio">
        <title>Comparative genome analysis of three eukaryotic parasites with differing abilities to transform leukocytes reveals key mediators of Theileria-induced leukocyte transformation.</title>
        <authorList>
            <person name="Hayashida K."/>
            <person name="Hara Y."/>
            <person name="Abe T."/>
            <person name="Yamasaki C."/>
            <person name="Toyoda A."/>
            <person name="Kosuge T."/>
            <person name="Suzuki Y."/>
            <person name="Sato Y."/>
            <person name="Kawashima S."/>
            <person name="Katayama T."/>
            <person name="Wakaguri H."/>
            <person name="Inoue N."/>
            <person name="Homma K."/>
            <person name="Tada-Umezaki M."/>
            <person name="Yagi Y."/>
            <person name="Fujii Y."/>
            <person name="Habara T."/>
            <person name="Kanehisa M."/>
            <person name="Watanabe H."/>
            <person name="Ito K."/>
            <person name="Gojobori T."/>
            <person name="Sugawara H."/>
            <person name="Imanishi T."/>
            <person name="Weir W."/>
            <person name="Gardner M."/>
            <person name="Pain A."/>
            <person name="Shiels B."/>
            <person name="Hattori M."/>
            <person name="Nene V."/>
            <person name="Sugimoto C."/>
        </authorList>
    </citation>
    <scope>NUCLEOTIDE SEQUENCE [LARGE SCALE GENOMIC DNA]</scope>
    <source>
        <strain evidence="5 6">Shintoku</strain>
    </source>
</reference>
<dbReference type="GO" id="GO:0006096">
    <property type="term" value="P:glycolytic process"/>
    <property type="evidence" value="ECO:0007669"/>
    <property type="project" value="UniProtKB-UniPathway"/>
</dbReference>
<protein>
    <recommendedName>
        <fullName evidence="4">Triosephosphate isomerase</fullName>
        <ecNumber evidence="4">5.3.1.1</ecNumber>
    </recommendedName>
</protein>
<dbReference type="EC" id="5.3.1.1" evidence="4"/>
<dbReference type="CDD" id="cd00311">
    <property type="entry name" value="TIM"/>
    <property type="match status" value="1"/>
</dbReference>
<keyword evidence="3 4" id="KW-0413">Isomerase</keyword>
<accession>J4C980</accession>
<dbReference type="STRING" id="869250.J4C980"/>
<dbReference type="OMA" id="NWKMHMT"/>
<dbReference type="eggNOG" id="KOG1643">
    <property type="taxonomic scope" value="Eukaryota"/>
</dbReference>
<comment type="pathway">
    <text evidence="4">Carbohydrate biosynthesis; gluconeogenesis.</text>
</comment>
<sequence length="230" mass="26338">MSRRKWLGGNWKCYGSKQSIKELLSHFNKLTTKSNNLDVVLFPPSIYIQHTLNELTSPVFNVGVQNVSQPKDGPFTGELSTSMLRDFGLNWSIVGHSDRRHKYKESNQDILAKIKVLQNENMNAVVCVGETLEEYDKGITEEVLEEQLNGFIYEVKKWDLVVVAYEPVWAIGTGKVPNHNDIINMHKFVREHIKSSVGDVAEKIRKYRNLMEWMGSSSEERHLSLISLTS</sequence>
<dbReference type="PANTHER" id="PTHR21139">
    <property type="entry name" value="TRIOSEPHOSPHATE ISOMERASE"/>
    <property type="match status" value="1"/>
</dbReference>
<dbReference type="UniPathway" id="UPA00138"/>
<dbReference type="EMBL" id="AP011949">
    <property type="protein sequence ID" value="BAM42073.1"/>
    <property type="molecule type" value="Genomic_DNA"/>
</dbReference>
<dbReference type="GO" id="GO:0019563">
    <property type="term" value="P:glycerol catabolic process"/>
    <property type="evidence" value="ECO:0007669"/>
    <property type="project" value="TreeGrafter"/>
</dbReference>
<evidence type="ECO:0000313" key="6">
    <source>
        <dbReference type="Proteomes" id="UP000003786"/>
    </source>
</evidence>
<dbReference type="GO" id="GO:0005829">
    <property type="term" value="C:cytosol"/>
    <property type="evidence" value="ECO:0007669"/>
    <property type="project" value="TreeGrafter"/>
</dbReference>
<dbReference type="GeneID" id="20716510"/>
<dbReference type="InterPro" id="IPR013785">
    <property type="entry name" value="Aldolase_TIM"/>
</dbReference>
<evidence type="ECO:0000256" key="4">
    <source>
        <dbReference type="RuleBase" id="RU363013"/>
    </source>
</evidence>
<dbReference type="SUPFAM" id="SSF51351">
    <property type="entry name" value="Triosephosphate isomerase (TIM)"/>
    <property type="match status" value="1"/>
</dbReference>
<dbReference type="AlphaFoldDB" id="J4C980"/>
<dbReference type="GO" id="GO:0046166">
    <property type="term" value="P:glyceraldehyde-3-phosphate biosynthetic process"/>
    <property type="evidence" value="ECO:0007669"/>
    <property type="project" value="TreeGrafter"/>
</dbReference>
<dbReference type="Pfam" id="PF00121">
    <property type="entry name" value="TIM"/>
    <property type="match status" value="1"/>
</dbReference>
<organism evidence="5 6">
    <name type="scientific">Theileria orientalis strain Shintoku</name>
    <dbReference type="NCBI Taxonomy" id="869250"/>
    <lineage>
        <taxon>Eukaryota</taxon>
        <taxon>Sar</taxon>
        <taxon>Alveolata</taxon>
        <taxon>Apicomplexa</taxon>
        <taxon>Aconoidasida</taxon>
        <taxon>Piroplasmida</taxon>
        <taxon>Theileriidae</taxon>
        <taxon>Theileria</taxon>
    </lineage>
</organism>
<dbReference type="GO" id="GO:0006094">
    <property type="term" value="P:gluconeogenesis"/>
    <property type="evidence" value="ECO:0007669"/>
    <property type="project" value="UniProtKB-UniPathway"/>
</dbReference>
<dbReference type="InterPro" id="IPR035990">
    <property type="entry name" value="TIM_sf"/>
</dbReference>